<evidence type="ECO:0000313" key="7">
    <source>
        <dbReference type="EMBL" id="TVY36189.1"/>
    </source>
</evidence>
<dbReference type="AlphaFoldDB" id="A0A8H8RIM5"/>
<dbReference type="NCBIfam" id="TIGR03404">
    <property type="entry name" value="bicupin_oxalic"/>
    <property type="match status" value="1"/>
</dbReference>
<dbReference type="SMART" id="SM00835">
    <property type="entry name" value="Cupin_1"/>
    <property type="match status" value="2"/>
</dbReference>
<dbReference type="OrthoDB" id="10263073at2759"/>
<feature type="binding site" evidence="3">
    <location>
        <position position="311"/>
    </location>
    <ligand>
        <name>Mn(2+)</name>
        <dbReference type="ChEBI" id="CHEBI:29035"/>
        <label>2</label>
    </ligand>
</feature>
<feature type="domain" description="Cupin type-1" evidence="6">
    <location>
        <begin position="261"/>
        <end position="401"/>
    </location>
</feature>
<feature type="region of interest" description="Disordered" evidence="4">
    <location>
        <begin position="25"/>
        <end position="56"/>
    </location>
</feature>
<dbReference type="CDD" id="cd20305">
    <property type="entry name" value="cupin_OxDC_C"/>
    <property type="match status" value="1"/>
</dbReference>
<feature type="binding site" evidence="3">
    <location>
        <position position="306"/>
    </location>
    <ligand>
        <name>Mn(2+)</name>
        <dbReference type="ChEBI" id="CHEBI:29035"/>
        <label>2</label>
    </ligand>
</feature>
<dbReference type="InterPro" id="IPR017774">
    <property type="entry name" value="Bicupin_oxalate_deCO2ase/Oxase"/>
</dbReference>
<dbReference type="Pfam" id="PF00190">
    <property type="entry name" value="Cupin_1"/>
    <property type="match status" value="2"/>
</dbReference>
<keyword evidence="3" id="KW-0464">Manganese</keyword>
<proteinExistence type="predicted"/>
<feature type="signal peptide" evidence="5">
    <location>
        <begin position="1"/>
        <end position="18"/>
    </location>
</feature>
<feature type="binding site" evidence="3">
    <location>
        <position position="350"/>
    </location>
    <ligand>
        <name>Mn(2+)</name>
        <dbReference type="ChEBI" id="CHEBI:29035"/>
        <label>2</label>
    </ligand>
</feature>
<reference evidence="7 8" key="1">
    <citation type="submission" date="2018-05" db="EMBL/GenBank/DDBJ databases">
        <title>Genome sequencing and assembly of the regulated plant pathogen Lachnellula willkommii and related sister species for the development of diagnostic species identification markers.</title>
        <authorList>
            <person name="Giroux E."/>
            <person name="Bilodeau G."/>
        </authorList>
    </citation>
    <scope>NUCLEOTIDE SEQUENCE [LARGE SCALE GENOMIC DNA]</scope>
    <source>
        <strain evidence="7 8">CBS 160.35</strain>
    </source>
</reference>
<evidence type="ECO:0000313" key="8">
    <source>
        <dbReference type="Proteomes" id="UP000443090"/>
    </source>
</evidence>
<evidence type="ECO:0000259" key="6">
    <source>
        <dbReference type="SMART" id="SM00835"/>
    </source>
</evidence>
<feature type="binding site" evidence="3">
    <location>
        <position position="169"/>
    </location>
    <ligand>
        <name>Mn(2+)</name>
        <dbReference type="ChEBI" id="CHEBI:29035"/>
        <label>1</label>
    </ligand>
</feature>
<organism evidence="7 8">
    <name type="scientific">Lachnellula occidentalis</name>
    <dbReference type="NCBI Taxonomy" id="215460"/>
    <lineage>
        <taxon>Eukaryota</taxon>
        <taxon>Fungi</taxon>
        <taxon>Dikarya</taxon>
        <taxon>Ascomycota</taxon>
        <taxon>Pezizomycotina</taxon>
        <taxon>Leotiomycetes</taxon>
        <taxon>Helotiales</taxon>
        <taxon>Lachnaceae</taxon>
        <taxon>Lachnellula</taxon>
    </lineage>
</organism>
<dbReference type="InterPro" id="IPR051610">
    <property type="entry name" value="GPI/OXD"/>
</dbReference>
<evidence type="ECO:0000256" key="1">
    <source>
        <dbReference type="ARBA" id="ARBA00022723"/>
    </source>
</evidence>
<feature type="binding site" evidence="3">
    <location>
        <position position="127"/>
    </location>
    <ligand>
        <name>Mn(2+)</name>
        <dbReference type="ChEBI" id="CHEBI:29035"/>
        <label>1</label>
    </ligand>
</feature>
<dbReference type="GO" id="GO:0046872">
    <property type="term" value="F:metal ion binding"/>
    <property type="evidence" value="ECO:0007669"/>
    <property type="project" value="UniProtKB-KW"/>
</dbReference>
<keyword evidence="5" id="KW-0732">Signal</keyword>
<feature type="binding site" evidence="3">
    <location>
        <position position="125"/>
    </location>
    <ligand>
        <name>Mn(2+)</name>
        <dbReference type="ChEBI" id="CHEBI:29035"/>
        <label>1</label>
    </ligand>
</feature>
<dbReference type="PANTHER" id="PTHR35848:SF9">
    <property type="entry name" value="SLL1358 PROTEIN"/>
    <property type="match status" value="1"/>
</dbReference>
<feature type="active site" description="Proton donor" evidence="2">
    <location>
        <position position="365"/>
    </location>
</feature>
<accession>A0A8H8RIM5</accession>
<protein>
    <submittedName>
        <fullName evidence="7">Putative oxalate decarboxylase</fullName>
    </submittedName>
</protein>
<comment type="cofactor">
    <cofactor evidence="3">
        <name>Mn(2+)</name>
        <dbReference type="ChEBI" id="CHEBI:29035"/>
    </cofactor>
    <text evidence="3">Binds 2 manganese ions per subunit.</text>
</comment>
<dbReference type="Proteomes" id="UP000443090">
    <property type="component" value="Unassembled WGS sequence"/>
</dbReference>
<evidence type="ECO:0000256" key="3">
    <source>
        <dbReference type="PIRSR" id="PIRSR617774-2"/>
    </source>
</evidence>
<dbReference type="EMBL" id="QGMI01000862">
    <property type="protein sequence ID" value="TVY36189.1"/>
    <property type="molecule type" value="Genomic_DNA"/>
</dbReference>
<feature type="chain" id="PRO_5034657841" evidence="5">
    <location>
        <begin position="19"/>
        <end position="414"/>
    </location>
</feature>
<comment type="caution">
    <text evidence="7">The sequence shown here is derived from an EMBL/GenBank/DDBJ whole genome shotgun (WGS) entry which is preliminary data.</text>
</comment>
<gene>
    <name evidence="7" type="ORF">LOCC1_G006127</name>
</gene>
<feature type="binding site" evidence="3">
    <location>
        <position position="304"/>
    </location>
    <ligand>
        <name>Mn(2+)</name>
        <dbReference type="ChEBI" id="CHEBI:29035"/>
        <label>2</label>
    </ligand>
</feature>
<sequence length="414" mass="44743">MRFSTLAAWTSAASLVAATPLNEEKVEKRDTPGFTSGQPIDGKGKGGPILSGTNHQLDLQNPDNLAAQSTDNGLVVNLKWSFSDSKTKIFNGGWTREQVITDLPASHDIAAAQQHLNKGALRELHWHRAEWGYVYNGQVLVSAVDENGEYQVDVLNVGDIWYFPKGEAHTVQGLADENEYLLVFDDGNFDATGTTFMVDDWVAHTPKSVLAKNFGVNESVFTNVPATDPYIINATVSTAGPTGPESGLTGNSSYVFHNSGTAASVPVPGGGGNLSIIDSRNFPIAKTIAATVVSLEPGALRELHWHPNAEEWLYFHTGTGRATVFIGGANARTFDFSSGDTAVFPDNSGHYIENTSKTENLVWIEIYKSDRVVDISLTQWLALTPSDIVASTLKIPISVAQNLKKEKQLLVKGN</sequence>
<keyword evidence="1 3" id="KW-0479">Metal-binding</keyword>
<dbReference type="SUPFAM" id="SSF51182">
    <property type="entry name" value="RmlC-like cupins"/>
    <property type="match status" value="1"/>
</dbReference>
<evidence type="ECO:0000256" key="4">
    <source>
        <dbReference type="SAM" id="MobiDB-lite"/>
    </source>
</evidence>
<dbReference type="InterPro" id="IPR014710">
    <property type="entry name" value="RmlC-like_jellyroll"/>
</dbReference>
<evidence type="ECO:0000256" key="2">
    <source>
        <dbReference type="PIRSR" id="PIRSR617774-1"/>
    </source>
</evidence>
<evidence type="ECO:0000256" key="5">
    <source>
        <dbReference type="SAM" id="SignalP"/>
    </source>
</evidence>
<dbReference type="Gene3D" id="2.60.120.10">
    <property type="entry name" value="Jelly Rolls"/>
    <property type="match status" value="2"/>
</dbReference>
<dbReference type="GO" id="GO:0033609">
    <property type="term" value="P:oxalate metabolic process"/>
    <property type="evidence" value="ECO:0007669"/>
    <property type="project" value="InterPro"/>
</dbReference>
<keyword evidence="8" id="KW-1185">Reference proteome</keyword>
<name>A0A8H8RIM5_9HELO</name>
<feature type="domain" description="Cupin type-1" evidence="6">
    <location>
        <begin position="90"/>
        <end position="222"/>
    </location>
</feature>
<dbReference type="PANTHER" id="PTHR35848">
    <property type="entry name" value="OXALATE-BINDING PROTEIN"/>
    <property type="match status" value="1"/>
</dbReference>
<dbReference type="InterPro" id="IPR006045">
    <property type="entry name" value="Cupin_1"/>
</dbReference>
<feature type="binding site" evidence="3">
    <location>
        <position position="130"/>
    </location>
    <ligand>
        <name>Mn(2+)</name>
        <dbReference type="ChEBI" id="CHEBI:29035"/>
        <label>1</label>
    </ligand>
</feature>
<dbReference type="InterPro" id="IPR011051">
    <property type="entry name" value="RmlC_Cupin_sf"/>
</dbReference>